<dbReference type="InterPro" id="IPR036890">
    <property type="entry name" value="HATPase_C_sf"/>
</dbReference>
<proteinExistence type="predicted"/>
<dbReference type="EMBL" id="BAAADJ010000005">
    <property type="protein sequence ID" value="GAA0319005.1"/>
    <property type="molecule type" value="Genomic_DNA"/>
</dbReference>
<dbReference type="PANTHER" id="PTHR24421">
    <property type="entry name" value="NITRATE/NITRITE SENSOR PROTEIN NARX-RELATED"/>
    <property type="match status" value="1"/>
</dbReference>
<evidence type="ECO:0000256" key="8">
    <source>
        <dbReference type="SAM" id="Coils"/>
    </source>
</evidence>
<keyword evidence="8" id="KW-0175">Coiled coil</keyword>
<dbReference type="PIRSF" id="PIRSF003169">
    <property type="entry name" value="STHK_DegS"/>
    <property type="match status" value="1"/>
</dbReference>
<keyword evidence="4 7" id="KW-0418">Kinase</keyword>
<evidence type="ECO:0000256" key="7">
    <source>
        <dbReference type="PIRNR" id="PIRNR003169"/>
    </source>
</evidence>
<evidence type="ECO:0000256" key="4">
    <source>
        <dbReference type="ARBA" id="ARBA00022777"/>
    </source>
</evidence>
<dbReference type="EC" id="2.7.13.3" evidence="7"/>
<dbReference type="Gene3D" id="3.30.565.10">
    <property type="entry name" value="Histidine kinase-like ATPase, C-terminal domain"/>
    <property type="match status" value="1"/>
</dbReference>
<dbReference type="InterPro" id="IPR003594">
    <property type="entry name" value="HATPase_dom"/>
</dbReference>
<dbReference type="PROSITE" id="PS50109">
    <property type="entry name" value="HIS_KIN"/>
    <property type="match status" value="1"/>
</dbReference>
<reference evidence="10 11" key="1">
    <citation type="journal article" date="2019" name="Int. J. Syst. Evol. Microbiol.">
        <title>The Global Catalogue of Microorganisms (GCM) 10K type strain sequencing project: providing services to taxonomists for standard genome sequencing and annotation.</title>
        <authorList>
            <consortium name="The Broad Institute Genomics Platform"/>
            <consortium name="The Broad Institute Genome Sequencing Center for Infectious Disease"/>
            <person name="Wu L."/>
            <person name="Ma J."/>
        </authorList>
    </citation>
    <scope>NUCLEOTIDE SEQUENCE [LARGE SCALE GENOMIC DNA]</scope>
    <source>
        <strain evidence="10 11">JCM 9731</strain>
    </source>
</reference>
<dbReference type="InterPro" id="IPR005467">
    <property type="entry name" value="His_kinase_dom"/>
</dbReference>
<feature type="coiled-coil region" evidence="8">
    <location>
        <begin position="100"/>
        <end position="138"/>
    </location>
</feature>
<dbReference type="Gene3D" id="1.20.5.1930">
    <property type="match status" value="1"/>
</dbReference>
<dbReference type="Pfam" id="PF05384">
    <property type="entry name" value="DegS"/>
    <property type="match status" value="1"/>
</dbReference>
<dbReference type="InterPro" id="IPR016381">
    <property type="entry name" value="Sig_transdc_His_kinase_DegS"/>
</dbReference>
<keyword evidence="3 7" id="KW-0547">Nucleotide-binding</keyword>
<dbReference type="InterPro" id="IPR050482">
    <property type="entry name" value="Sensor_HK_TwoCompSys"/>
</dbReference>
<comment type="subcellular location">
    <subcellularLocation>
        <location evidence="7">Cytoplasm</location>
    </subcellularLocation>
</comment>
<dbReference type="Proteomes" id="UP001500782">
    <property type="component" value="Unassembled WGS sequence"/>
</dbReference>
<comment type="caution">
    <text evidence="10">The sequence shown here is derived from an EMBL/GenBank/DDBJ whole genome shotgun (WGS) entry which is preliminary data.</text>
</comment>
<dbReference type="GO" id="GO:0016301">
    <property type="term" value="F:kinase activity"/>
    <property type="evidence" value="ECO:0007669"/>
    <property type="project" value="UniProtKB-KW"/>
</dbReference>
<evidence type="ECO:0000313" key="10">
    <source>
        <dbReference type="EMBL" id="GAA0319005.1"/>
    </source>
</evidence>
<name>A0ABN0VWG4_9BACI</name>
<evidence type="ECO:0000313" key="11">
    <source>
        <dbReference type="Proteomes" id="UP001500782"/>
    </source>
</evidence>
<organism evidence="10 11">
    <name type="scientific">Bacillus carboniphilus</name>
    <dbReference type="NCBI Taxonomy" id="86663"/>
    <lineage>
        <taxon>Bacteria</taxon>
        <taxon>Bacillati</taxon>
        <taxon>Bacillota</taxon>
        <taxon>Bacilli</taxon>
        <taxon>Bacillales</taxon>
        <taxon>Bacillaceae</taxon>
        <taxon>Bacillus</taxon>
    </lineage>
</organism>
<dbReference type="EC" id="3.1.3.-" evidence="7"/>
<dbReference type="PANTHER" id="PTHR24421:SF55">
    <property type="entry name" value="SENSOR HISTIDINE KINASE YDFH"/>
    <property type="match status" value="1"/>
</dbReference>
<keyword evidence="2 7" id="KW-0808">Transferase</keyword>
<keyword evidence="7" id="KW-0378">Hydrolase</keyword>
<keyword evidence="7" id="KW-0963">Cytoplasm</keyword>
<gene>
    <name evidence="10" type="primary">degS</name>
    <name evidence="10" type="ORF">GCM10008967_06960</name>
</gene>
<comment type="catalytic activity">
    <reaction evidence="1 7">
        <text>ATP + protein L-histidine = ADP + protein N-phospho-L-histidine.</text>
        <dbReference type="EC" id="2.7.13.3"/>
    </reaction>
</comment>
<dbReference type="Pfam" id="PF07730">
    <property type="entry name" value="HisKA_3"/>
    <property type="match status" value="1"/>
</dbReference>
<evidence type="ECO:0000256" key="1">
    <source>
        <dbReference type="ARBA" id="ARBA00000085"/>
    </source>
</evidence>
<keyword evidence="11" id="KW-1185">Reference proteome</keyword>
<evidence type="ECO:0000256" key="2">
    <source>
        <dbReference type="ARBA" id="ARBA00022679"/>
    </source>
</evidence>
<evidence type="ECO:0000259" key="9">
    <source>
        <dbReference type="PROSITE" id="PS50109"/>
    </source>
</evidence>
<dbReference type="RefSeq" id="WP_343796410.1">
    <property type="nucleotide sequence ID" value="NZ_BAAADJ010000005.1"/>
</dbReference>
<dbReference type="CDD" id="cd16917">
    <property type="entry name" value="HATPase_UhpB-NarQ-NarX-like"/>
    <property type="match status" value="1"/>
</dbReference>
<accession>A0ABN0VWG4</accession>
<dbReference type="Pfam" id="PF02518">
    <property type="entry name" value="HATPase_c"/>
    <property type="match status" value="1"/>
</dbReference>
<evidence type="ECO:0000256" key="5">
    <source>
        <dbReference type="ARBA" id="ARBA00022840"/>
    </source>
</evidence>
<protein>
    <recommendedName>
        <fullName evidence="7">Signal transduction histidine-protein kinase/phosphatase DegS</fullName>
        <ecNumber evidence="7">2.7.13.3</ecNumber>
        <ecNumber evidence="7">3.1.3.-</ecNumber>
    </recommendedName>
</protein>
<keyword evidence="7" id="KW-0904">Protein phosphatase</keyword>
<evidence type="ECO:0000256" key="6">
    <source>
        <dbReference type="ARBA" id="ARBA00023012"/>
    </source>
</evidence>
<keyword evidence="6 7" id="KW-0902">Two-component regulatory system</keyword>
<dbReference type="SUPFAM" id="SSF55874">
    <property type="entry name" value="ATPase domain of HSP90 chaperone/DNA topoisomerase II/histidine kinase"/>
    <property type="match status" value="1"/>
</dbReference>
<dbReference type="SMART" id="SM00387">
    <property type="entry name" value="HATPase_c"/>
    <property type="match status" value="1"/>
</dbReference>
<sequence>MVSRKWDVRLLDQILERLVKTVDNSKGEIFQISEHCRIDYESALQELKDIKLQVIQTIEAGDKLEGKVRYARKRLSEVSKDFAKYSEAEVRGAYEQAHQLQSELTMNRQAEKQLRERRDELERRLVGLQETIDQADRLASQITVVLNYLTSDLQVFGEVIEDAKRKQDFGIRIIEAQEEERKRISREIHDGPAQMLANVLMRSDLIDRVFRERGAQEALSEIKSLKQMVRSALYEVRKIIYDLRPMALDDLGLIPTLKKYTSTVEEYNKTKINFSFLGQEKRLPSKLEVALFRLIQESVQNAIKHAEASEINVKVEFRDGKVNVVIKDNGKGFDVTKQKESSFGIIGMKERLDLLEGTFSIESKIGMGTIVLIQVPLGVTSFA</sequence>
<keyword evidence="5 7" id="KW-0067">ATP-binding</keyword>
<dbReference type="InterPro" id="IPR008595">
    <property type="entry name" value="DegS"/>
</dbReference>
<dbReference type="InterPro" id="IPR011712">
    <property type="entry name" value="Sig_transdc_His_kin_sub3_dim/P"/>
</dbReference>
<feature type="domain" description="Histidine kinase" evidence="9">
    <location>
        <begin position="183"/>
        <end position="379"/>
    </location>
</feature>
<comment type="function">
    <text evidence="7">Member of the two-component regulatory system DegS/DegU, which plays an important role in the transition growth phase.</text>
</comment>
<evidence type="ECO:0000256" key="3">
    <source>
        <dbReference type="ARBA" id="ARBA00022741"/>
    </source>
</evidence>